<name>A0AAX3MZD6_9BACL</name>
<comment type="similarity">
    <text evidence="1">Belongs to the RecJ family.</text>
</comment>
<dbReference type="Proteomes" id="UP001220962">
    <property type="component" value="Chromosome"/>
</dbReference>
<dbReference type="InterPro" id="IPR001667">
    <property type="entry name" value="DDH_dom"/>
</dbReference>
<dbReference type="Pfam" id="PF01368">
    <property type="entry name" value="DHH"/>
    <property type="match status" value="1"/>
</dbReference>
<dbReference type="PANTHER" id="PTHR30255">
    <property type="entry name" value="SINGLE-STRANDED-DNA-SPECIFIC EXONUCLEASE RECJ"/>
    <property type="match status" value="1"/>
</dbReference>
<protein>
    <recommendedName>
        <fullName evidence="2">Single-stranded-DNA-specific exonuclease RecJ</fullName>
    </recommendedName>
</protein>
<evidence type="ECO:0000256" key="2">
    <source>
        <dbReference type="ARBA" id="ARBA00019841"/>
    </source>
</evidence>
<gene>
    <name evidence="10" type="primary">recJ</name>
    <name evidence="10" type="ORF">PUW23_20040</name>
</gene>
<dbReference type="Pfam" id="PF02272">
    <property type="entry name" value="DHHA1"/>
    <property type="match status" value="1"/>
</dbReference>
<dbReference type="InterPro" id="IPR004610">
    <property type="entry name" value="RecJ"/>
</dbReference>
<dbReference type="PANTHER" id="PTHR30255:SF2">
    <property type="entry name" value="SINGLE-STRANDED-DNA-SPECIFIC EXONUCLEASE RECJ"/>
    <property type="match status" value="1"/>
</dbReference>
<dbReference type="InterPro" id="IPR018779">
    <property type="entry name" value="RecJ_C"/>
</dbReference>
<dbReference type="Pfam" id="PF17768">
    <property type="entry name" value="RecJ_OB"/>
    <property type="match status" value="1"/>
</dbReference>
<keyword evidence="4" id="KW-0378">Hydrolase</keyword>
<dbReference type="InterPro" id="IPR038763">
    <property type="entry name" value="DHH_sf"/>
</dbReference>
<dbReference type="InterPro" id="IPR051673">
    <property type="entry name" value="SSDNA_exonuclease_RecJ"/>
</dbReference>
<evidence type="ECO:0000256" key="1">
    <source>
        <dbReference type="ARBA" id="ARBA00005915"/>
    </source>
</evidence>
<dbReference type="SUPFAM" id="SSF64182">
    <property type="entry name" value="DHH phosphoesterases"/>
    <property type="match status" value="1"/>
</dbReference>
<evidence type="ECO:0000313" key="10">
    <source>
        <dbReference type="EMBL" id="WDH81780.1"/>
    </source>
</evidence>
<dbReference type="InterPro" id="IPR041122">
    <property type="entry name" value="RecJ_OB"/>
</dbReference>
<feature type="domain" description="DHHA1" evidence="7">
    <location>
        <begin position="349"/>
        <end position="442"/>
    </location>
</feature>
<evidence type="ECO:0000313" key="11">
    <source>
        <dbReference type="Proteomes" id="UP001220962"/>
    </source>
</evidence>
<evidence type="ECO:0000256" key="4">
    <source>
        <dbReference type="ARBA" id="ARBA00022801"/>
    </source>
</evidence>
<dbReference type="Gene3D" id="3.90.1640.30">
    <property type="match status" value="1"/>
</dbReference>
<evidence type="ECO:0000256" key="5">
    <source>
        <dbReference type="ARBA" id="ARBA00022839"/>
    </source>
</evidence>
<dbReference type="Pfam" id="PF10141">
    <property type="entry name" value="ssDNA-exonuc_C"/>
    <property type="match status" value="1"/>
</dbReference>
<dbReference type="GO" id="GO:0008409">
    <property type="term" value="F:5'-3' exonuclease activity"/>
    <property type="evidence" value="ECO:0007669"/>
    <property type="project" value="InterPro"/>
</dbReference>
<evidence type="ECO:0000259" key="7">
    <source>
        <dbReference type="Pfam" id="PF02272"/>
    </source>
</evidence>
<reference evidence="10" key="1">
    <citation type="submission" date="2023-02" db="EMBL/GenBank/DDBJ databases">
        <title>Pathogen: clinical or host-associated sample.</title>
        <authorList>
            <person name="Hergert J."/>
            <person name="Casey R."/>
            <person name="Wagner J."/>
            <person name="Young E.L."/>
            <person name="Oakeson K.F."/>
        </authorList>
    </citation>
    <scope>NUCLEOTIDE SEQUENCE</scope>
    <source>
        <strain evidence="10">2022CK-00830</strain>
    </source>
</reference>
<dbReference type="GO" id="GO:0006310">
    <property type="term" value="P:DNA recombination"/>
    <property type="evidence" value="ECO:0007669"/>
    <property type="project" value="InterPro"/>
</dbReference>
<evidence type="ECO:0000259" key="9">
    <source>
        <dbReference type="Pfam" id="PF17768"/>
    </source>
</evidence>
<organism evidence="10 11">
    <name type="scientific">Paenibacillus urinalis</name>
    <dbReference type="NCBI Taxonomy" id="521520"/>
    <lineage>
        <taxon>Bacteria</taxon>
        <taxon>Bacillati</taxon>
        <taxon>Bacillota</taxon>
        <taxon>Bacilli</taxon>
        <taxon>Bacillales</taxon>
        <taxon>Paenibacillaceae</taxon>
        <taxon>Paenibacillus</taxon>
    </lineage>
</organism>
<feature type="domain" description="RecJ OB" evidence="9">
    <location>
        <begin position="457"/>
        <end position="563"/>
    </location>
</feature>
<dbReference type="RefSeq" id="WP_047913323.1">
    <property type="nucleotide sequence ID" value="NZ_CP118101.1"/>
</dbReference>
<keyword evidence="5 10" id="KW-0269">Exonuclease</keyword>
<evidence type="ECO:0000256" key="3">
    <source>
        <dbReference type="ARBA" id="ARBA00022722"/>
    </source>
</evidence>
<dbReference type="InterPro" id="IPR003156">
    <property type="entry name" value="DHHA1_dom"/>
</dbReference>
<sequence length="801" mass="89731">MLYSKYQWNMPKHDEEEVQKLADDLNISPLMARLLANRGLGKIEDASHFLNAGAGSMHDPYLLKGMKEAIPRIKDALDQREHILIYGDYDADGVSSTSLMIHLMRRLSASYDIYIPHRANEGYGLHNHALDWAHQQGVTLIITVDTGISAVEQIAYAKELGIDVIVTDHHEPPDVLPEAYTLINPKQKDCPYPFKGLAGVGVALKLAQAILGDVPKEWMEIASIGTIADLMPLTDENRIIVKQGLESMKNSAYLGIRALLEISGVEPATVNSVHIGFSVGPRINASGRLDHAGRAVALLTTEDQDEAVRLAEELDLLNRERQQVVQQMTQQAVEMLEQKKASKGHLPHVIVIAGEGWNPGVVGIVASKVLERYYRPTLILGIDSETGKCKGSARSVPGLDIYEALTACKDVMDHYGGHPAAAGMTLHRDQLTLFEEQLNEYAERTMQPEHFIPVKDTDGECSLGEVPLSVIEELELLQPFGMDNPTPKFVIRNVNLVGIRKMGKDQSHLKLTLEQDGQLIDAVSFGNGIYADYLPEGSALEVMGELQINEWNGSRKLQLMLDDFRFPEHQVFDYRGSRDPGREIERFIQQLGSRAQSPSSISGVLVHEKNIFGLENQLNEKAIWVYDRKVGVVPKNDLALEFEGEQLDNLFVLDTPETAEQLTAMQSLIKRTGNVILLHAHVHRSERLQRFTRDDFKRIYVLISKWGQEAVPEKGMMEALSRQCGYSVRMISKVMDVFEELSFIERNSGTITFVRNPSKQNLMDSRNYQAIEQLVDMEHAMFDLAAPQLMQWMMTHMKGAS</sequence>
<evidence type="ECO:0000259" key="8">
    <source>
        <dbReference type="Pfam" id="PF10141"/>
    </source>
</evidence>
<dbReference type="Gene3D" id="3.10.310.30">
    <property type="match status" value="1"/>
</dbReference>
<keyword evidence="3" id="KW-0540">Nuclease</keyword>
<accession>A0AAX3MZD6</accession>
<feature type="domain" description="DDH" evidence="6">
    <location>
        <begin position="82"/>
        <end position="226"/>
    </location>
</feature>
<dbReference type="AlphaFoldDB" id="A0AAX3MZD6"/>
<dbReference type="GO" id="GO:0006281">
    <property type="term" value="P:DNA repair"/>
    <property type="evidence" value="ECO:0007669"/>
    <property type="project" value="InterPro"/>
</dbReference>
<dbReference type="EMBL" id="CP118101">
    <property type="protein sequence ID" value="WDH81780.1"/>
    <property type="molecule type" value="Genomic_DNA"/>
</dbReference>
<dbReference type="GO" id="GO:0003676">
    <property type="term" value="F:nucleic acid binding"/>
    <property type="evidence" value="ECO:0007669"/>
    <property type="project" value="InterPro"/>
</dbReference>
<evidence type="ECO:0000259" key="6">
    <source>
        <dbReference type="Pfam" id="PF01368"/>
    </source>
</evidence>
<proteinExistence type="inferred from homology"/>
<feature type="domain" description="Single-stranded-DNA-specific exonuclease RecJ C-terminal" evidence="8">
    <location>
        <begin position="570"/>
        <end position="793"/>
    </location>
</feature>
<dbReference type="NCBIfam" id="TIGR00644">
    <property type="entry name" value="recJ"/>
    <property type="match status" value="1"/>
</dbReference>